<name>A0A2T7TB15_9ACTN</name>
<dbReference type="EMBL" id="AZSP01000112">
    <property type="protein sequence ID" value="PVE12364.1"/>
    <property type="molecule type" value="Genomic_DNA"/>
</dbReference>
<dbReference type="Proteomes" id="UP000245992">
    <property type="component" value="Unassembled WGS sequence"/>
</dbReference>
<accession>A0A2T7TB15</accession>
<feature type="region of interest" description="Disordered" evidence="1">
    <location>
        <begin position="1"/>
        <end position="22"/>
    </location>
</feature>
<organism evidence="2 3">
    <name type="scientific">Streptomyces scopuliridis RB72</name>
    <dbReference type="NCBI Taxonomy" id="1440053"/>
    <lineage>
        <taxon>Bacteria</taxon>
        <taxon>Bacillati</taxon>
        <taxon>Actinomycetota</taxon>
        <taxon>Actinomycetes</taxon>
        <taxon>Kitasatosporales</taxon>
        <taxon>Streptomycetaceae</taxon>
        <taxon>Streptomyces</taxon>
    </lineage>
</organism>
<dbReference type="AlphaFoldDB" id="A0A2T7TB15"/>
<gene>
    <name evidence="2" type="ORF">Y717_03410</name>
</gene>
<comment type="caution">
    <text evidence="2">The sequence shown here is derived from an EMBL/GenBank/DDBJ whole genome shotgun (WGS) entry which is preliminary data.</text>
</comment>
<proteinExistence type="predicted"/>
<protein>
    <submittedName>
        <fullName evidence="2">Uncharacterized protein</fullName>
    </submittedName>
</protein>
<evidence type="ECO:0000313" key="3">
    <source>
        <dbReference type="Proteomes" id="UP000245992"/>
    </source>
</evidence>
<evidence type="ECO:0000313" key="2">
    <source>
        <dbReference type="EMBL" id="PVE12364.1"/>
    </source>
</evidence>
<sequence>MAPARSLQCSSPQCSSLQKHTCTGDSCSPRAGMVLHEV</sequence>
<keyword evidence="3" id="KW-1185">Reference proteome</keyword>
<feature type="compositionally biased region" description="Low complexity" evidence="1">
    <location>
        <begin position="1"/>
        <end position="18"/>
    </location>
</feature>
<evidence type="ECO:0000256" key="1">
    <source>
        <dbReference type="SAM" id="MobiDB-lite"/>
    </source>
</evidence>
<reference evidence="2 3" key="1">
    <citation type="submission" date="2013-12" db="EMBL/GenBank/DDBJ databases">
        <title>Annotated genome of Streptomyces scopuliridis.</title>
        <authorList>
            <person name="Olson J.B."/>
        </authorList>
    </citation>
    <scope>NUCLEOTIDE SEQUENCE [LARGE SCALE GENOMIC DNA]</scope>
    <source>
        <strain evidence="2 3">RB72</strain>
    </source>
</reference>